<dbReference type="InterPro" id="IPR008703">
    <property type="entry name" value="NqrA"/>
</dbReference>
<dbReference type="NCBIfam" id="TIGR01936">
    <property type="entry name" value="nqrA"/>
    <property type="match status" value="1"/>
</dbReference>
<dbReference type="Pfam" id="PF24836">
    <property type="entry name" value="NQRA_2nd"/>
    <property type="match status" value="1"/>
</dbReference>
<evidence type="ECO:0000256" key="2">
    <source>
        <dbReference type="ARBA" id="ARBA00022967"/>
    </source>
</evidence>
<feature type="domain" description="NqrA second alpha/beta" evidence="11">
    <location>
        <begin position="108"/>
        <end position="251"/>
    </location>
</feature>
<dbReference type="EC" id="7.2.1.1" evidence="8"/>
<evidence type="ECO:0000256" key="1">
    <source>
        <dbReference type="ARBA" id="ARBA00022448"/>
    </source>
</evidence>
<protein>
    <recommendedName>
        <fullName evidence="8">Na(+)-translocating NADH-quinone reductase subunit A</fullName>
        <shortName evidence="8">Na(+)-NQR subunit A</shortName>
        <shortName evidence="8">Na(+)-translocating NQR subunit A</shortName>
        <ecNumber evidence="8">7.2.1.1</ecNumber>
    </recommendedName>
    <alternativeName>
        <fullName evidence="8">NQR complex subunit A</fullName>
    </alternativeName>
    <alternativeName>
        <fullName evidence="8">NQR-1 subunit A</fullName>
    </alternativeName>
</protein>
<evidence type="ECO:0000256" key="5">
    <source>
        <dbReference type="ARBA" id="ARBA00023065"/>
    </source>
</evidence>
<dbReference type="NCBIfam" id="NF003759">
    <property type="entry name" value="PRK05352.1-2"/>
    <property type="match status" value="1"/>
</dbReference>
<keyword evidence="13" id="KW-1185">Reference proteome</keyword>
<dbReference type="EMBL" id="AP017928">
    <property type="protein sequence ID" value="BBA34380.1"/>
    <property type="molecule type" value="Genomic_DNA"/>
</dbReference>
<comment type="subunit">
    <text evidence="8">Composed of six subunits; NqrA, NqrB, NqrC, NqrD, NqrE and NqrF.</text>
</comment>
<feature type="domain" description="Na(+)-translocating NADH-quinone reductase subunit A C-terminal" evidence="10">
    <location>
        <begin position="256"/>
        <end position="306"/>
    </location>
</feature>
<dbReference type="GO" id="GO:0016655">
    <property type="term" value="F:oxidoreductase activity, acting on NAD(P)H, quinone or similar compound as acceptor"/>
    <property type="evidence" value="ECO:0007669"/>
    <property type="project" value="UniProtKB-UniRule"/>
</dbReference>
<evidence type="ECO:0000259" key="10">
    <source>
        <dbReference type="Pfam" id="PF11973"/>
    </source>
</evidence>
<organism evidence="12 13">
    <name type="scientific">Methylocaldum marinum</name>
    <dbReference type="NCBI Taxonomy" id="1432792"/>
    <lineage>
        <taxon>Bacteria</taxon>
        <taxon>Pseudomonadati</taxon>
        <taxon>Pseudomonadota</taxon>
        <taxon>Gammaproteobacteria</taxon>
        <taxon>Methylococcales</taxon>
        <taxon>Methylococcaceae</taxon>
        <taxon>Methylocaldum</taxon>
    </lineage>
</organism>
<evidence type="ECO:0000256" key="3">
    <source>
        <dbReference type="ARBA" id="ARBA00023027"/>
    </source>
</evidence>
<comment type="similarity">
    <text evidence="8">Belongs to the NqrA family.</text>
</comment>
<reference evidence="12 13" key="1">
    <citation type="submission" date="2016-12" db="EMBL/GenBank/DDBJ databases">
        <title>Genome sequencing of Methylocaldum marinum.</title>
        <authorList>
            <person name="Takeuchi M."/>
            <person name="Kamagata Y."/>
            <person name="Hiraoka S."/>
            <person name="Oshima K."/>
            <person name="Hattori M."/>
            <person name="Iwasaki W."/>
        </authorList>
    </citation>
    <scope>NUCLEOTIDE SEQUENCE [LARGE SCALE GENOMIC DNA]</scope>
    <source>
        <strain evidence="12 13">S8</strain>
    </source>
</reference>
<proteinExistence type="inferred from homology"/>
<accession>A0A250KRT7</accession>
<name>A0A250KRT7_9GAMM</name>
<dbReference type="GO" id="GO:0006814">
    <property type="term" value="P:sodium ion transport"/>
    <property type="evidence" value="ECO:0007669"/>
    <property type="project" value="UniProtKB-UniRule"/>
</dbReference>
<keyword evidence="1 8" id="KW-0813">Transport</keyword>
<gene>
    <name evidence="8" type="primary">nqrA</name>
    <name evidence="12" type="ORF">sS8_2428</name>
</gene>
<evidence type="ECO:0000256" key="8">
    <source>
        <dbReference type="HAMAP-Rule" id="MF_00425"/>
    </source>
</evidence>
<evidence type="ECO:0000313" key="13">
    <source>
        <dbReference type="Proteomes" id="UP000266313"/>
    </source>
</evidence>
<dbReference type="PANTHER" id="PTHR37839:SF1">
    <property type="entry name" value="NA(+)-TRANSLOCATING NADH-QUINONE REDUCTASE SUBUNIT A"/>
    <property type="match status" value="1"/>
</dbReference>
<evidence type="ECO:0000259" key="11">
    <source>
        <dbReference type="Pfam" id="PF24836"/>
    </source>
</evidence>
<evidence type="ECO:0000256" key="4">
    <source>
        <dbReference type="ARBA" id="ARBA00023053"/>
    </source>
</evidence>
<dbReference type="InterPro" id="IPR056148">
    <property type="entry name" value="NQRA_2nd"/>
</dbReference>
<dbReference type="Pfam" id="PF11973">
    <property type="entry name" value="NQRA_SLBB"/>
    <property type="match status" value="1"/>
</dbReference>
<comment type="function">
    <text evidence="8">NQR complex catalyzes the reduction of ubiquinone-1 to ubiquinol by two successive reactions, coupled with the transport of Na(+) ions from the cytoplasm to the periplasm. NqrA to NqrE are probably involved in the second step, the conversion of ubisemiquinone to ubiquinol.</text>
</comment>
<keyword evidence="3 8" id="KW-0520">NAD</keyword>
<evidence type="ECO:0000256" key="7">
    <source>
        <dbReference type="ARBA" id="ARBA00023201"/>
    </source>
</evidence>
<evidence type="ECO:0000313" key="12">
    <source>
        <dbReference type="EMBL" id="BBA34380.1"/>
    </source>
</evidence>
<evidence type="ECO:0000256" key="6">
    <source>
        <dbReference type="ARBA" id="ARBA00023075"/>
    </source>
</evidence>
<dbReference type="KEGG" id="mmai:sS8_2428"/>
<keyword evidence="6 8" id="KW-0830">Ubiquinone</keyword>
<dbReference type="Pfam" id="PF05896">
    <property type="entry name" value="NQRA_N"/>
    <property type="match status" value="1"/>
</dbReference>
<keyword evidence="7 8" id="KW-0739">Sodium transport</keyword>
<keyword evidence="4 8" id="KW-0915">Sodium</keyword>
<keyword evidence="5 8" id="KW-0406">Ion transport</keyword>
<feature type="domain" description="NqrA N-terminal barrel-sandwich hybrid" evidence="9">
    <location>
        <begin position="1"/>
        <end position="89"/>
    </location>
</feature>
<dbReference type="HAMAP" id="MF_00425">
    <property type="entry name" value="NqrA"/>
    <property type="match status" value="1"/>
</dbReference>
<comment type="catalytic activity">
    <reaction evidence="8">
        <text>a ubiquinone + n Na(+)(in) + NADH + H(+) = a ubiquinol + n Na(+)(out) + NAD(+)</text>
        <dbReference type="Rhea" id="RHEA:47748"/>
        <dbReference type="Rhea" id="RHEA-COMP:9565"/>
        <dbReference type="Rhea" id="RHEA-COMP:9566"/>
        <dbReference type="ChEBI" id="CHEBI:15378"/>
        <dbReference type="ChEBI" id="CHEBI:16389"/>
        <dbReference type="ChEBI" id="CHEBI:17976"/>
        <dbReference type="ChEBI" id="CHEBI:29101"/>
        <dbReference type="ChEBI" id="CHEBI:57540"/>
        <dbReference type="ChEBI" id="CHEBI:57945"/>
        <dbReference type="EC" id="7.2.1.1"/>
    </reaction>
</comment>
<sequence>MNLPITGEPEQTIHDDGNAVESVAILGLDYVGLKPSMNVSEGDRVRLGDALFSDKTYPKVLFTSPGSGVVKAINRGARRVLQSVVIELDGDESVQFQSYAPSALADLTIEQVKENLLASGLWTSLRTRPYSKIPDPESAPHSIFVTAIDTNPLAARPEVIIQERVEDFKNGLTVISKLTEGKVYLCTAPNHSLPSGANNKVEIAEFDGPHPAGLVGTHIHYLDPVSVAKTVWHLDYQAVMAIGSLFTTGRLNVERVVSVAGPMVTRPRLIRTRLGANLSDLVRNETVADKEARVISGSILCGQKAEGWSDYLGRYHNQVSVIEEGRQREFMGWVVPDRGKYSFLNVLLSSLPKERGRKFAFTSAKYGSARAIVPVGVYEEVIPMDLLPTQLLRSLIVGDTDTAQALGCLELDEEDLALCTFVDPGKHDFGPVLRKNLTQIEKEG</sequence>
<dbReference type="InterPro" id="IPR022615">
    <property type="entry name" value="NqrA_C_domain"/>
</dbReference>
<dbReference type="PANTHER" id="PTHR37839">
    <property type="entry name" value="NA(+)-TRANSLOCATING NADH-QUINONE REDUCTASE SUBUNIT A"/>
    <property type="match status" value="1"/>
</dbReference>
<dbReference type="InterPro" id="IPR056147">
    <property type="entry name" value="NQRA_N"/>
</dbReference>
<evidence type="ECO:0000259" key="9">
    <source>
        <dbReference type="Pfam" id="PF05896"/>
    </source>
</evidence>
<dbReference type="Proteomes" id="UP000266313">
    <property type="component" value="Chromosome"/>
</dbReference>
<keyword evidence="2 8" id="KW-1278">Translocase</keyword>
<dbReference type="AlphaFoldDB" id="A0A250KRT7"/>